<dbReference type="InterPro" id="IPR001173">
    <property type="entry name" value="Glyco_trans_2-like"/>
</dbReference>
<dbReference type="GO" id="GO:0000271">
    <property type="term" value="P:polysaccharide biosynthetic process"/>
    <property type="evidence" value="ECO:0007669"/>
    <property type="project" value="InterPro"/>
</dbReference>
<evidence type="ECO:0000256" key="5">
    <source>
        <dbReference type="ARBA" id="ARBA00022692"/>
    </source>
</evidence>
<comment type="caution">
    <text evidence="11">The sequence shown here is derived from an EMBL/GenBank/DDBJ whole genome shotgun (WGS) entry which is preliminary data.</text>
</comment>
<name>A0A922NWC9_9HYPH</name>
<evidence type="ECO:0000256" key="4">
    <source>
        <dbReference type="ARBA" id="ARBA00022679"/>
    </source>
</evidence>
<evidence type="ECO:0000259" key="9">
    <source>
        <dbReference type="Pfam" id="PF00535"/>
    </source>
</evidence>
<evidence type="ECO:0000313" key="12">
    <source>
        <dbReference type="Proteomes" id="UP000052167"/>
    </source>
</evidence>
<dbReference type="InterPro" id="IPR029044">
    <property type="entry name" value="Nucleotide-diphossugar_trans"/>
</dbReference>
<evidence type="ECO:0000256" key="3">
    <source>
        <dbReference type="ARBA" id="ARBA00022676"/>
    </source>
</evidence>
<evidence type="ECO:0000256" key="8">
    <source>
        <dbReference type="SAM" id="Phobius"/>
    </source>
</evidence>
<feature type="transmembrane region" description="Helical" evidence="8">
    <location>
        <begin position="241"/>
        <end position="263"/>
    </location>
</feature>
<dbReference type="GO" id="GO:0009247">
    <property type="term" value="P:glycolipid biosynthetic process"/>
    <property type="evidence" value="ECO:0007669"/>
    <property type="project" value="TreeGrafter"/>
</dbReference>
<evidence type="ECO:0000313" key="11">
    <source>
        <dbReference type="EMBL" id="KEQ03366.1"/>
    </source>
</evidence>
<protein>
    <submittedName>
        <fullName evidence="11">Glycosyl transferase</fullName>
    </submittedName>
</protein>
<dbReference type="AlphaFoldDB" id="A0A922NWC9"/>
<feature type="transmembrane region" description="Helical" evidence="8">
    <location>
        <begin position="307"/>
        <end position="329"/>
    </location>
</feature>
<evidence type="ECO:0000256" key="1">
    <source>
        <dbReference type="ARBA" id="ARBA00004141"/>
    </source>
</evidence>
<dbReference type="Pfam" id="PF00535">
    <property type="entry name" value="Glycos_transf_2"/>
    <property type="match status" value="1"/>
</dbReference>
<dbReference type="Gene3D" id="3.90.550.10">
    <property type="entry name" value="Spore Coat Polysaccharide Biosynthesis Protein SpsA, Chain A"/>
    <property type="match status" value="1"/>
</dbReference>
<dbReference type="RefSeq" id="WP_037162746.1">
    <property type="nucleotide sequence ID" value="NZ_CAJXID010000037.1"/>
</dbReference>
<dbReference type="GO" id="GO:0016020">
    <property type="term" value="C:membrane"/>
    <property type="evidence" value="ECO:0007669"/>
    <property type="project" value="UniProtKB-SubCell"/>
</dbReference>
<dbReference type="PANTHER" id="PTHR43398">
    <property type="entry name" value="DOLICHOL-PHOSPHATE MANNOSYLTRANSFERASE SUBUNIT 1"/>
    <property type="match status" value="1"/>
</dbReference>
<evidence type="ECO:0000259" key="10">
    <source>
        <dbReference type="Pfam" id="PF04138"/>
    </source>
</evidence>
<dbReference type="SUPFAM" id="SSF53448">
    <property type="entry name" value="Nucleotide-diphospho-sugar transferases"/>
    <property type="match status" value="1"/>
</dbReference>
<feature type="transmembrane region" description="Helical" evidence="8">
    <location>
        <begin position="269"/>
        <end position="287"/>
    </location>
</feature>
<feature type="domain" description="GtrA/DPMS transmembrane" evidence="10">
    <location>
        <begin position="244"/>
        <end position="360"/>
    </location>
</feature>
<dbReference type="OrthoDB" id="9811222at2"/>
<keyword evidence="3" id="KW-0328">Glycosyltransferase</keyword>
<organism evidence="11 12">
    <name type="scientific">Pseudorhizobium pelagicum</name>
    <dbReference type="NCBI Taxonomy" id="1509405"/>
    <lineage>
        <taxon>Bacteria</taxon>
        <taxon>Pseudomonadati</taxon>
        <taxon>Pseudomonadota</taxon>
        <taxon>Alphaproteobacteria</taxon>
        <taxon>Hyphomicrobiales</taxon>
        <taxon>Rhizobiaceae</taxon>
        <taxon>Rhizobium/Agrobacterium group</taxon>
        <taxon>Pseudorhizobium</taxon>
    </lineage>
</organism>
<evidence type="ECO:0000256" key="2">
    <source>
        <dbReference type="ARBA" id="ARBA00006739"/>
    </source>
</evidence>
<reference evidence="11 12" key="1">
    <citation type="submission" date="2014-06" db="EMBL/GenBank/DDBJ databases">
        <title>Rhizobium pelagicum/R2-400B4.</title>
        <authorList>
            <person name="Kimes N.E."/>
            <person name="Lopez-Perez M."/>
        </authorList>
    </citation>
    <scope>NUCLEOTIDE SEQUENCE [LARGE SCALE GENOMIC DNA]</scope>
    <source>
        <strain evidence="11 12">R2-400B4</strain>
    </source>
</reference>
<sequence length="361" mass="39792">MQPNTISIIVPVFNEVDNIAPLLEQIASALDGHEWELIFVDDASTDGTTDAAYRLSVGNERVRLILRLWDRGLARSTIQGMLSAKGQVLCVMDGDGQHDPKFIPQLMALLHEGPYDTVSAARRLGGNAIESGALSKTREKLSQIGNSISSLIVGRRLDDPLTGFFLMRRDAFLDVAPRLTDPGFKLLLDILHSKKDLRHAELPFDFGSRMSGESKLDSYIAWQFATYLLSKLTRGLLPPSLISFLIVGASGLLVHFSVLYVALAWAASFSVAQLAATFVAASSNFLLNNLLTFRDRRLRGWKQFRGYCEFMAASSIGIIANVSAATITYDRLGQMIVLSTLAGIAIDTIWKFAVAKRLIWR</sequence>
<dbReference type="Proteomes" id="UP000052167">
    <property type="component" value="Unassembled WGS sequence"/>
</dbReference>
<keyword evidence="12" id="KW-1185">Reference proteome</keyword>
<dbReference type="Pfam" id="PF04138">
    <property type="entry name" value="GtrA_DPMS_TM"/>
    <property type="match status" value="1"/>
</dbReference>
<dbReference type="InterPro" id="IPR007267">
    <property type="entry name" value="GtrA_DPMS_TM"/>
</dbReference>
<keyword evidence="5 8" id="KW-0812">Transmembrane</keyword>
<accession>A0A922NWC9</accession>
<comment type="subcellular location">
    <subcellularLocation>
        <location evidence="1">Membrane</location>
        <topology evidence="1">Multi-pass membrane protein</topology>
    </subcellularLocation>
</comment>
<feature type="transmembrane region" description="Helical" evidence="8">
    <location>
        <begin position="335"/>
        <end position="354"/>
    </location>
</feature>
<comment type="similarity">
    <text evidence="2">Belongs to the glycosyltransferase 2 family.</text>
</comment>
<keyword evidence="7 8" id="KW-0472">Membrane</keyword>
<dbReference type="EMBL" id="JOKJ01000034">
    <property type="protein sequence ID" value="KEQ03366.1"/>
    <property type="molecule type" value="Genomic_DNA"/>
</dbReference>
<feature type="domain" description="Glycosyltransferase 2-like" evidence="9">
    <location>
        <begin position="7"/>
        <end position="172"/>
    </location>
</feature>
<dbReference type="GO" id="GO:0004582">
    <property type="term" value="F:dolichyl-phosphate beta-D-mannosyltransferase activity"/>
    <property type="evidence" value="ECO:0007669"/>
    <property type="project" value="InterPro"/>
</dbReference>
<keyword evidence="4 11" id="KW-0808">Transferase</keyword>
<dbReference type="InterPro" id="IPR039528">
    <property type="entry name" value="DPM1-like"/>
</dbReference>
<dbReference type="PANTHER" id="PTHR43398:SF1">
    <property type="entry name" value="DOLICHOL-PHOSPHATE MANNOSYLTRANSFERASE SUBUNIT 1"/>
    <property type="match status" value="1"/>
</dbReference>
<evidence type="ECO:0000256" key="7">
    <source>
        <dbReference type="ARBA" id="ARBA00023136"/>
    </source>
</evidence>
<proteinExistence type="inferred from homology"/>
<evidence type="ECO:0000256" key="6">
    <source>
        <dbReference type="ARBA" id="ARBA00022989"/>
    </source>
</evidence>
<gene>
    <name evidence="11" type="ORF">GV68_17050</name>
</gene>
<keyword evidence="6 8" id="KW-1133">Transmembrane helix</keyword>